<dbReference type="InterPro" id="IPR001841">
    <property type="entry name" value="Znf_RING"/>
</dbReference>
<keyword evidence="3" id="KW-0862">Zinc</keyword>
<dbReference type="PANTHER" id="PTHR13198">
    <property type="entry name" value="RING FINGER PROTEIN 25"/>
    <property type="match status" value="1"/>
</dbReference>
<accession>A0A7L2B8P0</accession>
<dbReference type="GO" id="GO:0008270">
    <property type="term" value="F:zinc ion binding"/>
    <property type="evidence" value="ECO:0007669"/>
    <property type="project" value="UniProtKB-KW"/>
</dbReference>
<name>A0A7L2B8P0_9GRUI</name>
<dbReference type="EMBL" id="VXBZ01010993">
    <property type="protein sequence ID" value="NXP54522.1"/>
    <property type="molecule type" value="Genomic_DNA"/>
</dbReference>
<dbReference type="SMART" id="SM00184">
    <property type="entry name" value="RING"/>
    <property type="match status" value="1"/>
</dbReference>
<keyword evidence="1" id="KW-0479">Metal-binding</keyword>
<dbReference type="CDD" id="cd23818">
    <property type="entry name" value="RWD_RNF25"/>
    <property type="match status" value="1"/>
</dbReference>
<gene>
    <name evidence="7" type="primary">Rnf25</name>
    <name evidence="7" type="ORF">HELFUL_R13566</name>
</gene>
<dbReference type="PROSITE" id="PS50089">
    <property type="entry name" value="ZF_RING_2"/>
    <property type="match status" value="1"/>
</dbReference>
<dbReference type="GO" id="GO:0016874">
    <property type="term" value="F:ligase activity"/>
    <property type="evidence" value="ECO:0007669"/>
    <property type="project" value="UniProtKB-KW"/>
</dbReference>
<comment type="caution">
    <text evidence="7">The sequence shown here is derived from an EMBL/GenBank/DDBJ whole genome shotgun (WGS) entry which is preliminary data.</text>
</comment>
<feature type="region of interest" description="Disordered" evidence="5">
    <location>
        <begin position="233"/>
        <end position="424"/>
    </location>
</feature>
<organism evidence="7 8">
    <name type="scientific">Heliornis fulica</name>
    <name type="common">sungrebe</name>
    <dbReference type="NCBI Taxonomy" id="54369"/>
    <lineage>
        <taxon>Eukaryota</taxon>
        <taxon>Metazoa</taxon>
        <taxon>Chordata</taxon>
        <taxon>Craniata</taxon>
        <taxon>Vertebrata</taxon>
        <taxon>Euteleostomi</taxon>
        <taxon>Archelosauria</taxon>
        <taxon>Archosauria</taxon>
        <taxon>Dinosauria</taxon>
        <taxon>Saurischia</taxon>
        <taxon>Theropoda</taxon>
        <taxon>Coelurosauria</taxon>
        <taxon>Aves</taxon>
        <taxon>Neognathae</taxon>
        <taxon>Neoaves</taxon>
        <taxon>Gruiformes</taxon>
        <taxon>Heliornithidae</taxon>
        <taxon>Heliornis</taxon>
    </lineage>
</organism>
<dbReference type="GO" id="GO:0016567">
    <property type="term" value="P:protein ubiquitination"/>
    <property type="evidence" value="ECO:0007669"/>
    <property type="project" value="TreeGrafter"/>
</dbReference>
<dbReference type="PANTHER" id="PTHR13198:SF4">
    <property type="entry name" value="E3 UBIQUITIN-PROTEIN LIGASE RNF25"/>
    <property type="match status" value="1"/>
</dbReference>
<dbReference type="InterPro" id="IPR039133">
    <property type="entry name" value="RNF25"/>
</dbReference>
<keyword evidence="2 4" id="KW-0863">Zinc-finger</keyword>
<feature type="non-terminal residue" evidence="7">
    <location>
        <position position="468"/>
    </location>
</feature>
<dbReference type="InterPro" id="IPR013083">
    <property type="entry name" value="Znf_RING/FYVE/PHD"/>
</dbReference>
<dbReference type="Pfam" id="PF13639">
    <property type="entry name" value="zf-RING_2"/>
    <property type="match status" value="1"/>
</dbReference>
<dbReference type="FunFam" id="3.30.40.10:FF:000215">
    <property type="entry name" value="E3 ubiquitin-protein ligase RNF25"/>
    <property type="match status" value="1"/>
</dbReference>
<evidence type="ECO:0000256" key="2">
    <source>
        <dbReference type="ARBA" id="ARBA00022771"/>
    </source>
</evidence>
<evidence type="ECO:0000259" key="6">
    <source>
        <dbReference type="PROSITE" id="PS50089"/>
    </source>
</evidence>
<dbReference type="InterPro" id="IPR016135">
    <property type="entry name" value="UBQ-conjugating_enzyme/RWD"/>
</dbReference>
<protein>
    <submittedName>
        <fullName evidence="7">RNF25 ligase</fullName>
    </submittedName>
</protein>
<evidence type="ECO:0000256" key="5">
    <source>
        <dbReference type="SAM" id="MobiDB-lite"/>
    </source>
</evidence>
<feature type="compositionally biased region" description="Basic and acidic residues" evidence="5">
    <location>
        <begin position="333"/>
        <end position="349"/>
    </location>
</feature>
<reference evidence="7 8" key="1">
    <citation type="submission" date="2019-09" db="EMBL/GenBank/DDBJ databases">
        <title>Bird 10,000 Genomes (B10K) Project - Family phase.</title>
        <authorList>
            <person name="Zhang G."/>
        </authorList>
    </citation>
    <scope>NUCLEOTIDE SEQUENCE [LARGE SCALE GENOMIC DNA]</scope>
    <source>
        <strain evidence="7">B10K-DU-001-55</strain>
        <tissue evidence="7">Muscle</tissue>
    </source>
</reference>
<dbReference type="SUPFAM" id="SSF57850">
    <property type="entry name" value="RING/U-box"/>
    <property type="match status" value="1"/>
</dbReference>
<dbReference type="GO" id="GO:0061630">
    <property type="term" value="F:ubiquitin protein ligase activity"/>
    <property type="evidence" value="ECO:0007669"/>
    <property type="project" value="InterPro"/>
</dbReference>
<evidence type="ECO:0000313" key="8">
    <source>
        <dbReference type="Proteomes" id="UP000590868"/>
    </source>
</evidence>
<feature type="region of interest" description="Disordered" evidence="5">
    <location>
        <begin position="436"/>
        <end position="468"/>
    </location>
</feature>
<feature type="compositionally biased region" description="Basic and acidic residues" evidence="5">
    <location>
        <begin position="377"/>
        <end position="414"/>
    </location>
</feature>
<dbReference type="GO" id="GO:0005634">
    <property type="term" value="C:nucleus"/>
    <property type="evidence" value="ECO:0007669"/>
    <property type="project" value="TreeGrafter"/>
</dbReference>
<evidence type="ECO:0000256" key="1">
    <source>
        <dbReference type="ARBA" id="ARBA00022723"/>
    </source>
</evidence>
<sequence length="468" mass="52558">RWEPWEISITLHPATAQDQDSQYVRFTLVLSVPPQVKSQNVRSSLSPEDKGSWGAGRGISQTLRGVAEARLGTEVLYELIEKGKEILTENNIPHGQCVICLYGFQEREAFTKTQCYHYFHSHCLARYAQHMEEEILMQQDEREQHLAPALKQDVGVQCPVCRETLVYDLCALKAAPPPQQALEPYRPDAKTLEHQEELRLIFKRQQEKGGIIDPEAERNRYFISLQAPPAAVDPGQAAAASETPVGASATDVPQLPGQALAPEPAGTPEARAEPGQPERPAVPREPQSKRERHRGERPAPRGQGRQSCSSLQEPAEEASYPVHGSRGPRGIGRRPERRPGGRHSQEFPKAHSRSRAAALAGRKELCPEDPSPVTETVDLKEEHHDMQRQIPEEGDEAQGREKENLALNRSDHRAASSWQGHHQPWDCRRWERSRVQEHGSFPRVPRGRGDFRPSGRREAHFLEKDSGS</sequence>
<dbReference type="AlphaFoldDB" id="A0A7L2B8P0"/>
<feature type="non-terminal residue" evidence="7">
    <location>
        <position position="1"/>
    </location>
</feature>
<evidence type="ECO:0000313" key="7">
    <source>
        <dbReference type="EMBL" id="NXP54522.1"/>
    </source>
</evidence>
<dbReference type="CDD" id="cd16470">
    <property type="entry name" value="RING-H2_RNF25"/>
    <property type="match status" value="1"/>
</dbReference>
<proteinExistence type="predicted"/>
<dbReference type="Proteomes" id="UP000590868">
    <property type="component" value="Unassembled WGS sequence"/>
</dbReference>
<feature type="compositionally biased region" description="Basic and acidic residues" evidence="5">
    <location>
        <begin position="447"/>
        <end position="468"/>
    </location>
</feature>
<dbReference type="Gene3D" id="3.30.40.10">
    <property type="entry name" value="Zinc/RING finger domain, C3HC4 (zinc finger)"/>
    <property type="match status" value="1"/>
</dbReference>
<dbReference type="OrthoDB" id="432311at2759"/>
<evidence type="ECO:0000256" key="3">
    <source>
        <dbReference type="ARBA" id="ARBA00022833"/>
    </source>
</evidence>
<dbReference type="Gene3D" id="3.10.110.10">
    <property type="entry name" value="Ubiquitin Conjugating Enzyme"/>
    <property type="match status" value="1"/>
</dbReference>
<feature type="domain" description="RING-type" evidence="6">
    <location>
        <begin position="97"/>
        <end position="162"/>
    </location>
</feature>
<evidence type="ECO:0000256" key="4">
    <source>
        <dbReference type="PROSITE-ProRule" id="PRU00175"/>
    </source>
</evidence>
<feature type="compositionally biased region" description="Basic and acidic residues" evidence="5">
    <location>
        <begin position="286"/>
        <end position="299"/>
    </location>
</feature>
<keyword evidence="8" id="KW-1185">Reference proteome</keyword>
<keyword evidence="7" id="KW-0436">Ligase</keyword>